<evidence type="ECO:0000256" key="5">
    <source>
        <dbReference type="ARBA" id="ARBA00022801"/>
    </source>
</evidence>
<gene>
    <name evidence="7 9" type="primary">rnpA</name>
    <name evidence="9" type="ORF">IAB70_07205</name>
</gene>
<comment type="function">
    <text evidence="1 7">RNaseP catalyzes the removal of the 5'-leader sequence from pre-tRNA to produce the mature 5'-terminus. It can also cleave other RNA substrates such as 4.5S RNA. The protein component plays an auxiliary but essential role in vivo by binding to the 5'-leader sequence and broadening the substrate specificity of the ribozyme.</text>
</comment>
<keyword evidence="3 7" id="KW-0540">Nuclease</keyword>
<dbReference type="GO" id="GO:0030677">
    <property type="term" value="C:ribonuclease P complex"/>
    <property type="evidence" value="ECO:0007669"/>
    <property type="project" value="TreeGrafter"/>
</dbReference>
<dbReference type="InterPro" id="IPR000100">
    <property type="entry name" value="RNase_P"/>
</dbReference>
<dbReference type="Pfam" id="PF00825">
    <property type="entry name" value="Ribonuclease_P"/>
    <property type="match status" value="1"/>
</dbReference>
<dbReference type="NCBIfam" id="TIGR00188">
    <property type="entry name" value="rnpA"/>
    <property type="match status" value="1"/>
</dbReference>
<evidence type="ECO:0000256" key="8">
    <source>
        <dbReference type="NCBIfam" id="TIGR00188"/>
    </source>
</evidence>
<evidence type="ECO:0000313" key="10">
    <source>
        <dbReference type="Proteomes" id="UP000824093"/>
    </source>
</evidence>
<dbReference type="EC" id="3.1.26.5" evidence="7 8"/>
<dbReference type="AlphaFoldDB" id="A0A9D1M2K5"/>
<evidence type="ECO:0000256" key="6">
    <source>
        <dbReference type="ARBA" id="ARBA00022884"/>
    </source>
</evidence>
<keyword evidence="5 7" id="KW-0378">Hydrolase</keyword>
<keyword evidence="2 7" id="KW-0819">tRNA processing</keyword>
<evidence type="ECO:0000256" key="3">
    <source>
        <dbReference type="ARBA" id="ARBA00022722"/>
    </source>
</evidence>
<dbReference type="EMBL" id="DVNH01000056">
    <property type="protein sequence ID" value="HIU52376.1"/>
    <property type="molecule type" value="Genomic_DNA"/>
</dbReference>
<dbReference type="GO" id="GO:0000049">
    <property type="term" value="F:tRNA binding"/>
    <property type="evidence" value="ECO:0007669"/>
    <property type="project" value="UniProtKB-UniRule"/>
</dbReference>
<dbReference type="PANTHER" id="PTHR33992">
    <property type="entry name" value="RIBONUCLEASE P PROTEIN COMPONENT"/>
    <property type="match status" value="1"/>
</dbReference>
<comment type="similarity">
    <text evidence="7">Belongs to the RnpA family.</text>
</comment>
<reference evidence="9" key="2">
    <citation type="journal article" date="2021" name="PeerJ">
        <title>Extensive microbial diversity within the chicken gut microbiome revealed by metagenomics and culture.</title>
        <authorList>
            <person name="Gilroy R."/>
            <person name="Ravi A."/>
            <person name="Getino M."/>
            <person name="Pursley I."/>
            <person name="Horton D.L."/>
            <person name="Alikhan N.F."/>
            <person name="Baker D."/>
            <person name="Gharbi K."/>
            <person name="Hall N."/>
            <person name="Watson M."/>
            <person name="Adriaenssens E.M."/>
            <person name="Foster-Nyarko E."/>
            <person name="Jarju S."/>
            <person name="Secka A."/>
            <person name="Antonio M."/>
            <person name="Oren A."/>
            <person name="Chaudhuri R.R."/>
            <person name="La Ragione R."/>
            <person name="Hildebrand F."/>
            <person name="Pallen M.J."/>
        </authorList>
    </citation>
    <scope>NUCLEOTIDE SEQUENCE</scope>
    <source>
        <strain evidence="9">CHK195-15760</strain>
    </source>
</reference>
<dbReference type="GO" id="GO:0042781">
    <property type="term" value="F:3'-tRNA processing endoribonuclease activity"/>
    <property type="evidence" value="ECO:0007669"/>
    <property type="project" value="TreeGrafter"/>
</dbReference>
<keyword evidence="4 7" id="KW-0255">Endonuclease</keyword>
<sequence>MIDTDTLKKNYEFKNVLSKGKFFSGDYINIYIRQNHRRKNYIGIAVGVKIAKATKRNRLKRLIRENYRLLESNIKKGNDIVFLWKKSKKVEDANFNYIKMDMIKIFTKANLLKEDDIER</sequence>
<name>A0A9D1M2K5_9FIRM</name>
<proteinExistence type="inferred from homology"/>
<accession>A0A9D1M2K5</accession>
<comment type="subunit">
    <text evidence="7">Consists of a catalytic RNA component (M1 or rnpB) and a protein subunit.</text>
</comment>
<evidence type="ECO:0000256" key="1">
    <source>
        <dbReference type="ARBA" id="ARBA00002663"/>
    </source>
</evidence>
<dbReference type="PANTHER" id="PTHR33992:SF1">
    <property type="entry name" value="RIBONUCLEASE P PROTEIN COMPONENT"/>
    <property type="match status" value="1"/>
</dbReference>
<organism evidence="9 10">
    <name type="scientific">Candidatus Merdicola faecigallinarum</name>
    <dbReference type="NCBI Taxonomy" id="2840862"/>
    <lineage>
        <taxon>Bacteria</taxon>
        <taxon>Bacillati</taxon>
        <taxon>Bacillota</taxon>
        <taxon>Clostridia</taxon>
        <taxon>Candidatus Merdicola</taxon>
    </lineage>
</organism>
<dbReference type="GO" id="GO:0004526">
    <property type="term" value="F:ribonuclease P activity"/>
    <property type="evidence" value="ECO:0007669"/>
    <property type="project" value="UniProtKB-UniRule"/>
</dbReference>
<comment type="catalytic activity">
    <reaction evidence="7">
        <text>Endonucleolytic cleavage of RNA, removing 5'-extranucleotides from tRNA precursor.</text>
        <dbReference type="EC" id="3.1.26.5"/>
    </reaction>
</comment>
<evidence type="ECO:0000256" key="7">
    <source>
        <dbReference type="HAMAP-Rule" id="MF_00227"/>
    </source>
</evidence>
<comment type="caution">
    <text evidence="9">The sequence shown here is derived from an EMBL/GenBank/DDBJ whole genome shotgun (WGS) entry which is preliminary data.</text>
</comment>
<dbReference type="InterPro" id="IPR020568">
    <property type="entry name" value="Ribosomal_Su5_D2-typ_SF"/>
</dbReference>
<reference evidence="9" key="1">
    <citation type="submission" date="2020-10" db="EMBL/GenBank/DDBJ databases">
        <authorList>
            <person name="Gilroy R."/>
        </authorList>
    </citation>
    <scope>NUCLEOTIDE SEQUENCE</scope>
    <source>
        <strain evidence="9">CHK195-15760</strain>
    </source>
</reference>
<dbReference type="InterPro" id="IPR014721">
    <property type="entry name" value="Ribsml_uS5_D2-typ_fold_subgr"/>
</dbReference>
<dbReference type="InterPro" id="IPR020539">
    <property type="entry name" value="RNase_P_CS"/>
</dbReference>
<dbReference type="PROSITE" id="PS00648">
    <property type="entry name" value="RIBONUCLEASE_P"/>
    <property type="match status" value="1"/>
</dbReference>
<dbReference type="GO" id="GO:0001682">
    <property type="term" value="P:tRNA 5'-leader removal"/>
    <property type="evidence" value="ECO:0007669"/>
    <property type="project" value="UniProtKB-UniRule"/>
</dbReference>
<dbReference type="Gene3D" id="3.30.230.10">
    <property type="match status" value="1"/>
</dbReference>
<dbReference type="Proteomes" id="UP000824093">
    <property type="component" value="Unassembled WGS sequence"/>
</dbReference>
<evidence type="ECO:0000313" key="9">
    <source>
        <dbReference type="EMBL" id="HIU52376.1"/>
    </source>
</evidence>
<protein>
    <recommendedName>
        <fullName evidence="7 8">Ribonuclease P protein component</fullName>
        <shortName evidence="7">RNase P protein</shortName>
        <shortName evidence="7">RNaseP protein</shortName>
        <ecNumber evidence="7 8">3.1.26.5</ecNumber>
    </recommendedName>
    <alternativeName>
        <fullName evidence="7">Protein C5</fullName>
    </alternativeName>
</protein>
<keyword evidence="6 7" id="KW-0694">RNA-binding</keyword>
<dbReference type="SUPFAM" id="SSF54211">
    <property type="entry name" value="Ribosomal protein S5 domain 2-like"/>
    <property type="match status" value="1"/>
</dbReference>
<evidence type="ECO:0000256" key="4">
    <source>
        <dbReference type="ARBA" id="ARBA00022759"/>
    </source>
</evidence>
<evidence type="ECO:0000256" key="2">
    <source>
        <dbReference type="ARBA" id="ARBA00022694"/>
    </source>
</evidence>
<dbReference type="HAMAP" id="MF_00227">
    <property type="entry name" value="RNase_P"/>
    <property type="match status" value="1"/>
</dbReference>